<dbReference type="Gene3D" id="3.30.200.20">
    <property type="entry name" value="Phosphorylase Kinase, domain 1"/>
    <property type="match status" value="1"/>
</dbReference>
<keyword evidence="3 6" id="KW-0418">Kinase</keyword>
<name>A0A7K1L6C6_9ACTN</name>
<feature type="domain" description="Protein kinase" evidence="5">
    <location>
        <begin position="10"/>
        <end position="261"/>
    </location>
</feature>
<dbReference type="SUPFAM" id="SSF56112">
    <property type="entry name" value="Protein kinase-like (PK-like)"/>
    <property type="match status" value="1"/>
</dbReference>
<sequence length="566" mass="58959">MPRSWSLPGFVELGELGAGAQGEVVLARHQSGGLPVAIKYLAPALLTDAAARATFRGEAELLKRVVDPHVARLLHYQESPWGAAIVLEAVRGRSLRRVLDTRAEPLTPEAALTTLKGSLLGLAAAHAAGVVHRDYKPANVLVQDDGLSKLIDFGVAVLAGQGGVGGTPTYMAPEQWAGAAASPATDLYAATCVFVECVSGARPFEAPTLEGLRAAHSGAPIPLERVPEPLRPLVRRGMAKNPADRFWSAHAFLGELETAAIGAYGPDWERRGALALAALAAAVATAAPLAMLGGALVGPGSAVTDLAAKAGGSVAKGVLGKLGGTKGVTAASIGGVGAAVVVGWLLWPTGPQVGGQSQGEIHASFTRPGVLLRQPNMPASETPSMDLKLSVAPARVKPGTDVRLVIEFRARTPNFVEYAPGGRRRCLGEHSPSTDHSNSPYSFDLGASGRDLGMKGGTIFAFYPAPPAKFKELPSGRKAVVLPSTSKTTGVAEPWIQAECAYRSRWTETRTLVLPGAELLEPGKYLVSPSVPPRFWRTTRNGVEFPPEEAGAVARGALPVIEVLRG</sequence>
<dbReference type="InterPro" id="IPR011009">
    <property type="entry name" value="Kinase-like_dom_sf"/>
</dbReference>
<reference evidence="6 7" key="1">
    <citation type="submission" date="2019-11" db="EMBL/GenBank/DDBJ databases">
        <authorList>
            <person name="Cao P."/>
        </authorList>
    </citation>
    <scope>NUCLEOTIDE SEQUENCE [LARGE SCALE GENOMIC DNA]</scope>
    <source>
        <strain evidence="6 7">NEAU-AAG5</strain>
    </source>
</reference>
<evidence type="ECO:0000256" key="2">
    <source>
        <dbReference type="ARBA" id="ARBA00022741"/>
    </source>
</evidence>
<dbReference type="Gene3D" id="1.10.510.10">
    <property type="entry name" value="Transferase(Phosphotransferase) domain 1"/>
    <property type="match status" value="1"/>
</dbReference>
<dbReference type="RefSeq" id="WP_156218978.1">
    <property type="nucleotide sequence ID" value="NZ_WOFH01000009.1"/>
</dbReference>
<dbReference type="PANTHER" id="PTHR43289:SF34">
    <property type="entry name" value="SERINE_THREONINE-PROTEIN KINASE YBDM-RELATED"/>
    <property type="match status" value="1"/>
</dbReference>
<comment type="caution">
    <text evidence="6">The sequence shown here is derived from an EMBL/GenBank/DDBJ whole genome shotgun (WGS) entry which is preliminary data.</text>
</comment>
<keyword evidence="1" id="KW-0808">Transferase</keyword>
<dbReference type="PROSITE" id="PS00108">
    <property type="entry name" value="PROTEIN_KINASE_ST"/>
    <property type="match status" value="1"/>
</dbReference>
<dbReference type="CDD" id="cd14014">
    <property type="entry name" value="STKc_PknB_like"/>
    <property type="match status" value="1"/>
</dbReference>
<dbReference type="Pfam" id="PF00069">
    <property type="entry name" value="Pkinase"/>
    <property type="match status" value="1"/>
</dbReference>
<dbReference type="InterPro" id="IPR000719">
    <property type="entry name" value="Prot_kinase_dom"/>
</dbReference>
<keyword evidence="4" id="KW-0067">ATP-binding</keyword>
<evidence type="ECO:0000313" key="7">
    <source>
        <dbReference type="Proteomes" id="UP000432015"/>
    </source>
</evidence>
<dbReference type="AlphaFoldDB" id="A0A7K1L6C6"/>
<evidence type="ECO:0000256" key="1">
    <source>
        <dbReference type="ARBA" id="ARBA00022679"/>
    </source>
</evidence>
<evidence type="ECO:0000256" key="3">
    <source>
        <dbReference type="ARBA" id="ARBA00022777"/>
    </source>
</evidence>
<dbReference type="InterPro" id="IPR008271">
    <property type="entry name" value="Ser/Thr_kinase_AS"/>
</dbReference>
<dbReference type="PANTHER" id="PTHR43289">
    <property type="entry name" value="MITOGEN-ACTIVATED PROTEIN KINASE KINASE KINASE 20-RELATED"/>
    <property type="match status" value="1"/>
</dbReference>
<evidence type="ECO:0000256" key="4">
    <source>
        <dbReference type="ARBA" id="ARBA00022840"/>
    </source>
</evidence>
<dbReference type="GO" id="GO:0004674">
    <property type="term" value="F:protein serine/threonine kinase activity"/>
    <property type="evidence" value="ECO:0007669"/>
    <property type="project" value="TreeGrafter"/>
</dbReference>
<organism evidence="6 7">
    <name type="scientific">Actinomadura litoris</name>
    <dbReference type="NCBI Taxonomy" id="2678616"/>
    <lineage>
        <taxon>Bacteria</taxon>
        <taxon>Bacillati</taxon>
        <taxon>Actinomycetota</taxon>
        <taxon>Actinomycetes</taxon>
        <taxon>Streptosporangiales</taxon>
        <taxon>Thermomonosporaceae</taxon>
        <taxon>Actinomadura</taxon>
    </lineage>
</organism>
<protein>
    <submittedName>
        <fullName evidence="6">Protein kinase</fullName>
    </submittedName>
</protein>
<dbReference type="Proteomes" id="UP000432015">
    <property type="component" value="Unassembled WGS sequence"/>
</dbReference>
<keyword evidence="2" id="KW-0547">Nucleotide-binding</keyword>
<proteinExistence type="predicted"/>
<keyword evidence="7" id="KW-1185">Reference proteome</keyword>
<dbReference type="EMBL" id="WOFH01000009">
    <property type="protein sequence ID" value="MUN39826.1"/>
    <property type="molecule type" value="Genomic_DNA"/>
</dbReference>
<evidence type="ECO:0000259" key="5">
    <source>
        <dbReference type="PROSITE" id="PS50011"/>
    </source>
</evidence>
<dbReference type="PROSITE" id="PS50011">
    <property type="entry name" value="PROTEIN_KINASE_DOM"/>
    <property type="match status" value="1"/>
</dbReference>
<gene>
    <name evidence="6" type="ORF">GNZ18_24990</name>
</gene>
<accession>A0A7K1L6C6</accession>
<dbReference type="GO" id="GO:0005524">
    <property type="term" value="F:ATP binding"/>
    <property type="evidence" value="ECO:0007669"/>
    <property type="project" value="UniProtKB-KW"/>
</dbReference>
<evidence type="ECO:0000313" key="6">
    <source>
        <dbReference type="EMBL" id="MUN39826.1"/>
    </source>
</evidence>